<name>A0A2D2B0G3_9CAUL</name>
<evidence type="ECO:0000313" key="3">
    <source>
        <dbReference type="Proteomes" id="UP000228945"/>
    </source>
</evidence>
<dbReference type="RefSeq" id="WP_099622999.1">
    <property type="nucleotide sequence ID" value="NZ_CP024201.1"/>
</dbReference>
<dbReference type="AlphaFoldDB" id="A0A2D2B0G3"/>
<dbReference type="KEGG" id="cmb:CSW64_15790"/>
<evidence type="ECO:0000313" key="2">
    <source>
        <dbReference type="EMBL" id="ATQ43750.1"/>
    </source>
</evidence>
<reference evidence="2 3" key="1">
    <citation type="submission" date="2017-10" db="EMBL/GenBank/DDBJ databases">
        <title>Genome sequence of Caulobacter mirabilis FWC38.</title>
        <authorList>
            <person name="Fiebig A."/>
            <person name="Crosson S."/>
        </authorList>
    </citation>
    <scope>NUCLEOTIDE SEQUENCE [LARGE SCALE GENOMIC DNA]</scope>
    <source>
        <strain evidence="2 3">FWC 38</strain>
    </source>
</reference>
<evidence type="ECO:0000256" key="1">
    <source>
        <dbReference type="SAM" id="Coils"/>
    </source>
</evidence>
<dbReference type="EMBL" id="CP024201">
    <property type="protein sequence ID" value="ATQ43750.1"/>
    <property type="molecule type" value="Genomic_DNA"/>
</dbReference>
<dbReference type="Proteomes" id="UP000228945">
    <property type="component" value="Chromosome"/>
</dbReference>
<proteinExistence type="predicted"/>
<accession>A0A2D2B0G3</accession>
<gene>
    <name evidence="2" type="ORF">CSW64_15790</name>
</gene>
<keyword evidence="1" id="KW-0175">Coiled coil</keyword>
<organism evidence="2 3">
    <name type="scientific">Caulobacter mirabilis</name>
    <dbReference type="NCBI Taxonomy" id="69666"/>
    <lineage>
        <taxon>Bacteria</taxon>
        <taxon>Pseudomonadati</taxon>
        <taxon>Pseudomonadota</taxon>
        <taxon>Alphaproteobacteria</taxon>
        <taxon>Caulobacterales</taxon>
        <taxon>Caulobacteraceae</taxon>
        <taxon>Caulobacter</taxon>
    </lineage>
</organism>
<sequence>MPTLTDQQRKFYETTLAVTRQEIADLKDQIAEERAKVAARIAELQSAIDASKQMYAAACMRLGVDNDLADDPTES</sequence>
<dbReference type="OrthoDB" id="9554342at2"/>
<keyword evidence="3" id="KW-1185">Reference proteome</keyword>
<feature type="coiled-coil region" evidence="1">
    <location>
        <begin position="9"/>
        <end position="47"/>
    </location>
</feature>
<protein>
    <submittedName>
        <fullName evidence="2">Uncharacterized protein</fullName>
    </submittedName>
</protein>